<dbReference type="InterPro" id="IPR016187">
    <property type="entry name" value="CTDL_fold"/>
</dbReference>
<evidence type="ECO:0000313" key="5">
    <source>
        <dbReference type="Proteomes" id="UP000007013"/>
    </source>
</evidence>
<dbReference type="InterPro" id="IPR056823">
    <property type="entry name" value="TEN-like_YD-shell"/>
</dbReference>
<dbReference type="InterPro" id="IPR045351">
    <property type="entry name" value="DUF6531"/>
</dbReference>
<dbReference type="InterPro" id="IPR034007">
    <property type="entry name" value="CTLD_bac"/>
</dbReference>
<evidence type="ECO:0000259" key="2">
    <source>
        <dbReference type="PROSITE" id="PS50041"/>
    </source>
</evidence>
<dbReference type="Pfam" id="PF00059">
    <property type="entry name" value="Lectin_C"/>
    <property type="match status" value="1"/>
</dbReference>
<dbReference type="Gene3D" id="2.60.40.10">
    <property type="entry name" value="Immunoglobulins"/>
    <property type="match status" value="1"/>
</dbReference>
<proteinExistence type="predicted"/>
<dbReference type="InterPro" id="IPR006530">
    <property type="entry name" value="YD"/>
</dbReference>
<evidence type="ECO:0000256" key="1">
    <source>
        <dbReference type="ARBA" id="ARBA00022737"/>
    </source>
</evidence>
<dbReference type="KEGG" id="ote:Oter_2167"/>
<dbReference type="PANTHER" id="PTHR32305">
    <property type="match status" value="1"/>
</dbReference>
<dbReference type="InterPro" id="IPR022385">
    <property type="entry name" value="Rhs_assc_core"/>
</dbReference>
<gene>
    <name evidence="4" type="ordered locus">Oter_2167</name>
</gene>
<dbReference type="Pfam" id="PF20148">
    <property type="entry name" value="DUF6531"/>
    <property type="match status" value="1"/>
</dbReference>
<dbReference type="Pfam" id="PF25023">
    <property type="entry name" value="TEN_YD-shell"/>
    <property type="match status" value="1"/>
</dbReference>
<dbReference type="HOGENOM" id="CLU_233865_0_0_0"/>
<dbReference type="eggNOG" id="COG3209">
    <property type="taxonomic scope" value="Bacteria"/>
</dbReference>
<dbReference type="InterPro" id="IPR007110">
    <property type="entry name" value="Ig-like_dom"/>
</dbReference>
<keyword evidence="5" id="KW-1185">Reference proteome</keyword>
<name>B1ZNT0_OPITP</name>
<sequence>MIRFLDLPSAPGSCGNRDAPALRPRHFLETMSTNTKRDSWIHHGAFVRIVLAMGVLNLANVCRAAVDLPEGFPAIIWHPQSQTVTAGINISLTVVASGAAPLSYQWKRNGVDITNATGSALALNNVQAADLGSYTVVVSNAIGSALSNPAIISGIERFFNGHAYDVTPQGMEWNEAENWAKSRGGHLVAINSQAEQDFLLRNFGAEPSYWIGLSDQAAEGDWSRWSNGEPATYGNWASGEPNNANAGEAFAMMNWNTNQGISGLGQWNDLPGGRTPGIIEYVIGGARAPAQKKPLEAKLIVPNALGRHVTATLYVECTNNSTVAIPAPLLLVRSADRALLTLDPARVVAGFWSSVAVEGFADTVQILASGAAPGVLAPGESVRVPVYYAGLQQPWNFGDSQLEFEVGALTADSEDPIDWSTLKGRLRPASMSDAGWEAVWTNFVAGAGHTWGEYVTMLNDNAAFLGRIGRRVVDVNQLLGFELLQADGLGPVRVLAAASDAQAAGPGLDLVFARSFGAAISPRFEVGAFGRGWTHNWQYSAQRAGDGTVTILGPAGSRRMFHPDSRAGTRYFTQPGDHGVLAALPGGGFTLSETDGLVRAFRSDGRLDYVAVPNGNRITARWTGDLLTRLEHSNGRGLDIIHDGGLIRSITDPIGRTTAYSYDTAQHLTGVRYASGQEIGYEYNTIAGAPGEHALTQINESGGTHKSVSYDAAGRLAGTSLSSGAEALGFAYDSAGRVTVTDALGHATRHFFDYRGLLARTEDALGHPVQMTFDDEHNLVELTDPAGGSYRYTYDSKGNVIEAADPLGATTRFAHAGAFNRLASVTDAKANLTRYTYTTEGDLQSITYADGSVERWTYDANGNASGWTNRRGRTIAYARDNDGRLTTKTLAGESRTTFDYDVRGNLTSTTDATGTTRFDYDARDWLTRITYPTGPWLQFTYDAAGRRATSLDQLGHRLNYGYDAAGRLEQLTDEQGRRIVHYTFDAAGRLAGKTLANGLTATYAYDTAGQLLVLTNALASGGTLSRFAYAYNDRGRRTAMETLEGRWTYDYDALGQLTRAAFASTNPAVVPNQDLAYVYDALGNRIRTVENGVTTEYSSNNLNQYVRTGDTTYRFDADGNLVQEATAETTTTYTYDDENRLVAVRRGTDTWSYGYDAFGGRVTSSENGVTTRFVLDPIGLGNVVGEYDAAGELIARYDHGFGLLARADPAGIEAYYAFDALGSVQQVVTAAGEVANRYTYAPFGGLIGRTETLPNPFQFVGQVGVMSESSGLGFMRARFYSGQCGRFIQADPIGLAGGLNLYAYTMNDPIGVDDPSGKFVPIAVQLGVGVIAYYVASRAFVYWPRIAPVVSIVEQLPEGVPGPVTDIGGLAGFGLKNGRDLAQLSNETLYGIAAINQTVGNAMLDWIARAINPPSYMTSIQTSNPPVPPYQILVSEGTYVAFSQDPNAKTGPTGFGEPNYVSPSGAFGYRIDFENDAHATSPAQQVVITDQLSRDLDWATFQLSEIGFGDSWIVVPAGSRSFEHTEHVTYDGVDFDVQIEVTLNPASGALSATFRSVDPRTGLPPPVNIGFLPPENGTGRGQGHLSYTIAPRHGLSTGTAIRNVALISFDGQPTIATNQRDPHDASRGTDPTKEALLTIDADAPTCDVVVRPIAGSPNRHTVGWSGNDSGAGVAGFDIYMSIDDGPWMLWQVSATASSAAFDAMAGRTYRFFGQARDAAGNLGNPSSEVRPAALSQLVNFSIRSAAGLGSDTLIVGFVVSGGANKSLLVRGVGPSLGGQDVQGPLADPILTLYSGTGAVIDSNDDWGSTANGSVIAATTLKLGAFALPDDSRDAVVMPTLASGVYTVHVTGKSTTTGVALTEVYDAAVTTSAARLVNASARTRVGTGDQILIAGFVIVGDGSRPLLIRGIGPTLAELGVEGVLNDPQLVLYRQGVATPLEQNDNWGGTTVLRTAFGSTGASSLDGSSKDAAVLVTLPAGAYTVHVSGVGNTTGVALVEVYELP</sequence>
<dbReference type="PANTHER" id="PTHR32305:SF15">
    <property type="entry name" value="PROTEIN RHSA-RELATED"/>
    <property type="match status" value="1"/>
</dbReference>
<feature type="domain" description="Ig-like" evidence="3">
    <location>
        <begin position="73"/>
        <end position="153"/>
    </location>
</feature>
<accession>B1ZNT0</accession>
<keyword evidence="1" id="KW-0677">Repeat</keyword>
<dbReference type="Pfam" id="PF13927">
    <property type="entry name" value="Ig_3"/>
    <property type="match status" value="1"/>
</dbReference>
<dbReference type="SUPFAM" id="SSF48726">
    <property type="entry name" value="Immunoglobulin"/>
    <property type="match status" value="1"/>
</dbReference>
<dbReference type="NCBIfam" id="TIGR03696">
    <property type="entry name" value="Rhs_assc_core"/>
    <property type="match status" value="1"/>
</dbReference>
<dbReference type="InterPro" id="IPR050708">
    <property type="entry name" value="T6SS_VgrG/RHS"/>
</dbReference>
<dbReference type="InterPro" id="IPR016186">
    <property type="entry name" value="C-type_lectin-like/link_sf"/>
</dbReference>
<dbReference type="Pfam" id="PF05593">
    <property type="entry name" value="RHS_repeat"/>
    <property type="match status" value="7"/>
</dbReference>
<dbReference type="SMART" id="SM00034">
    <property type="entry name" value="CLECT"/>
    <property type="match status" value="1"/>
</dbReference>
<dbReference type="InterPro" id="IPR013783">
    <property type="entry name" value="Ig-like_fold"/>
</dbReference>
<reference evidence="4 5" key="1">
    <citation type="journal article" date="2011" name="J. Bacteriol.">
        <title>Genome sequence of the verrucomicrobium Opitutus terrae PB90-1, an abundant inhabitant of rice paddy soil ecosystems.</title>
        <authorList>
            <person name="van Passel M.W."/>
            <person name="Kant R."/>
            <person name="Palva A."/>
            <person name="Copeland A."/>
            <person name="Lucas S."/>
            <person name="Lapidus A."/>
            <person name="Glavina del Rio T."/>
            <person name="Pitluck S."/>
            <person name="Goltsman E."/>
            <person name="Clum A."/>
            <person name="Sun H."/>
            <person name="Schmutz J."/>
            <person name="Larimer F.W."/>
            <person name="Land M.L."/>
            <person name="Hauser L."/>
            <person name="Kyrpides N."/>
            <person name="Mikhailova N."/>
            <person name="Richardson P.P."/>
            <person name="Janssen P.H."/>
            <person name="de Vos W.M."/>
            <person name="Smidt H."/>
        </authorList>
    </citation>
    <scope>NUCLEOTIDE SEQUENCE [LARGE SCALE GENOMIC DNA]</scope>
    <source>
        <strain evidence="5">DSM 11246 / JCM 15787 / PB90-1</strain>
    </source>
</reference>
<dbReference type="InterPro" id="IPR031325">
    <property type="entry name" value="RHS_repeat"/>
</dbReference>
<dbReference type="NCBIfam" id="TIGR01643">
    <property type="entry name" value="YD_repeat_2x"/>
    <property type="match status" value="6"/>
</dbReference>
<organism evidence="4 5">
    <name type="scientific">Opitutus terrae (strain DSM 11246 / JCM 15787 / PB90-1)</name>
    <dbReference type="NCBI Taxonomy" id="452637"/>
    <lineage>
        <taxon>Bacteria</taxon>
        <taxon>Pseudomonadati</taxon>
        <taxon>Verrucomicrobiota</taxon>
        <taxon>Opitutia</taxon>
        <taxon>Opitutales</taxon>
        <taxon>Opitutaceae</taxon>
        <taxon>Opitutus</taxon>
    </lineage>
</organism>
<dbReference type="STRING" id="452637.Oter_2167"/>
<dbReference type="PROSITE" id="PS50835">
    <property type="entry name" value="IG_LIKE"/>
    <property type="match status" value="1"/>
</dbReference>
<feature type="domain" description="C-type lectin" evidence="2">
    <location>
        <begin position="159"/>
        <end position="269"/>
    </location>
</feature>
<dbReference type="Proteomes" id="UP000007013">
    <property type="component" value="Chromosome"/>
</dbReference>
<dbReference type="Gene3D" id="3.10.100.10">
    <property type="entry name" value="Mannose-Binding Protein A, subunit A"/>
    <property type="match status" value="1"/>
</dbReference>
<dbReference type="PROSITE" id="PS50041">
    <property type="entry name" value="C_TYPE_LECTIN_2"/>
    <property type="match status" value="1"/>
</dbReference>
<dbReference type="InterPro" id="IPR036179">
    <property type="entry name" value="Ig-like_dom_sf"/>
</dbReference>
<protein>
    <submittedName>
        <fullName evidence="4">YD repeat protein</fullName>
    </submittedName>
</protein>
<dbReference type="CDD" id="cd03603">
    <property type="entry name" value="CLECT_VCBS"/>
    <property type="match status" value="1"/>
</dbReference>
<evidence type="ECO:0000259" key="3">
    <source>
        <dbReference type="PROSITE" id="PS50835"/>
    </source>
</evidence>
<dbReference type="Gene3D" id="2.180.10.10">
    <property type="entry name" value="RHS repeat-associated core"/>
    <property type="match status" value="2"/>
</dbReference>
<dbReference type="InterPro" id="IPR001304">
    <property type="entry name" value="C-type_lectin-like"/>
</dbReference>
<dbReference type="SUPFAM" id="SSF56436">
    <property type="entry name" value="C-type lectin-like"/>
    <property type="match status" value="1"/>
</dbReference>
<dbReference type="EMBL" id="CP001032">
    <property type="protein sequence ID" value="ACB75450.1"/>
    <property type="molecule type" value="Genomic_DNA"/>
</dbReference>
<evidence type="ECO:0000313" key="4">
    <source>
        <dbReference type="EMBL" id="ACB75450.1"/>
    </source>
</evidence>